<comment type="caution">
    <text evidence="3">The sequence shown here is derived from an EMBL/GenBank/DDBJ whole genome shotgun (WGS) entry which is preliminary data.</text>
</comment>
<proteinExistence type="predicted"/>
<reference evidence="3" key="1">
    <citation type="submission" date="2023-07" db="EMBL/GenBank/DDBJ databases">
        <title>A chromosome-level genome assembly of Lolium multiflorum.</title>
        <authorList>
            <person name="Chen Y."/>
            <person name="Copetti D."/>
            <person name="Kolliker R."/>
            <person name="Studer B."/>
        </authorList>
    </citation>
    <scope>NUCLEOTIDE SEQUENCE</scope>
    <source>
        <strain evidence="3">02402/16</strain>
        <tissue evidence="3">Leaf</tissue>
    </source>
</reference>
<evidence type="ECO:0008006" key="5">
    <source>
        <dbReference type="Google" id="ProtNLM"/>
    </source>
</evidence>
<name>A0AAD8WM58_LOLMU</name>
<evidence type="ECO:0000313" key="4">
    <source>
        <dbReference type="Proteomes" id="UP001231189"/>
    </source>
</evidence>
<dbReference type="Pfam" id="PF12937">
    <property type="entry name" value="F-box-like"/>
    <property type="match status" value="1"/>
</dbReference>
<evidence type="ECO:0000259" key="2">
    <source>
        <dbReference type="Pfam" id="PF23635"/>
    </source>
</evidence>
<dbReference type="SUPFAM" id="SSF81383">
    <property type="entry name" value="F-box domain"/>
    <property type="match status" value="1"/>
</dbReference>
<evidence type="ECO:0000313" key="3">
    <source>
        <dbReference type="EMBL" id="KAK1665483.1"/>
    </source>
</evidence>
<accession>A0AAD8WM58</accession>
<dbReference type="PANTHER" id="PTHR33207">
    <property type="entry name" value="F-BOX DOMAIN CONTAINING PROTEIN-RELATED"/>
    <property type="match status" value="1"/>
</dbReference>
<evidence type="ECO:0000259" key="1">
    <source>
        <dbReference type="Pfam" id="PF12937"/>
    </source>
</evidence>
<keyword evidence="4" id="KW-1185">Reference proteome</keyword>
<dbReference type="Gene3D" id="1.20.1280.50">
    <property type="match status" value="1"/>
</dbReference>
<organism evidence="3 4">
    <name type="scientific">Lolium multiflorum</name>
    <name type="common">Italian ryegrass</name>
    <name type="synonym">Lolium perenne subsp. multiflorum</name>
    <dbReference type="NCBI Taxonomy" id="4521"/>
    <lineage>
        <taxon>Eukaryota</taxon>
        <taxon>Viridiplantae</taxon>
        <taxon>Streptophyta</taxon>
        <taxon>Embryophyta</taxon>
        <taxon>Tracheophyta</taxon>
        <taxon>Spermatophyta</taxon>
        <taxon>Magnoliopsida</taxon>
        <taxon>Liliopsida</taxon>
        <taxon>Poales</taxon>
        <taxon>Poaceae</taxon>
        <taxon>BOP clade</taxon>
        <taxon>Pooideae</taxon>
        <taxon>Poodae</taxon>
        <taxon>Poeae</taxon>
        <taxon>Poeae Chloroplast Group 2 (Poeae type)</taxon>
        <taxon>Loliodinae</taxon>
        <taxon>Loliinae</taxon>
        <taxon>Lolium</taxon>
    </lineage>
</organism>
<sequence length="418" mass="47416">MDCDGAPPPPEQISSLTTIHSLGEDLLLEIFLLLPSLATLVRAALACRAWRRAVASSPSFRSRFRALHPAPFLGVFTNPEVPALPAFTPAHHRDRDVLAAVRGGDFFLTSVLQDDDELPVSWIIECCRDGYLLLMNWNTGILAIVNPLAGHCPDYIEYPDESDPSARWLGVHLLSSEEDPISFRLLYVSCDDSRVRAAVFSSDTSDWQFFPWFEVAPRTPTNDGHIYWLGRRNQVGRIMYWLFTNLEYILALDTDTMEFSVYQLPACLQGHMFYNVFFGGTKDDVPCIAYDTGYSIRVLMFIADEEDGIGAWVLGGCVRYDEHPDLLEHGTRIMAIEDGFVYLDSSYMLIWLSLETWEVQKLFPKTFCIFHYNSCIQGHRCLLYPYVMSWPPSLLGNYGVFAALLDDDDDPSREQGML</sequence>
<gene>
    <name evidence="3" type="ORF">QYE76_053642</name>
</gene>
<dbReference type="Pfam" id="PF23635">
    <property type="entry name" value="Beta-prop_AT5G49610-like"/>
    <property type="match status" value="1"/>
</dbReference>
<feature type="domain" description="F-box" evidence="1">
    <location>
        <begin position="24"/>
        <end position="57"/>
    </location>
</feature>
<feature type="domain" description="F-box protein AT5G49610-like beta-propeller" evidence="2">
    <location>
        <begin position="124"/>
        <end position="393"/>
    </location>
</feature>
<dbReference type="EMBL" id="JAUUTY010000003">
    <property type="protein sequence ID" value="KAK1665483.1"/>
    <property type="molecule type" value="Genomic_DNA"/>
</dbReference>
<dbReference type="Proteomes" id="UP001231189">
    <property type="component" value="Unassembled WGS sequence"/>
</dbReference>
<dbReference type="AlphaFoldDB" id="A0AAD8WM58"/>
<dbReference type="InterPro" id="IPR001810">
    <property type="entry name" value="F-box_dom"/>
</dbReference>
<protein>
    <recommendedName>
        <fullName evidence="5">F-box domain-containing protein</fullName>
    </recommendedName>
</protein>
<dbReference type="InterPro" id="IPR036047">
    <property type="entry name" value="F-box-like_dom_sf"/>
</dbReference>
<dbReference type="InterPro" id="IPR056594">
    <property type="entry name" value="AT5G49610-like_b-prop"/>
</dbReference>